<sequence length="470" mass="52636">MGALLLLSLLVPCLYFARLAPHPRRPPCISGWIPFVRAGWRFSTRPSPQGFIQQAHRTHGDVFTVEMFGRRMTYVFSAEGVDKFFHASASTVNFVRAVEPFTYGIFGLHPRQFAGVLHPLLKLLREDLTAGPDASGGPSELAESTGLAPRISRFRVALDDELQQLRKAQAVAGQSTWHVDGLFAVCGRLMFRASLRALFGEAFATHCNRDDHLYRTFCTFDEWFEMAAASIPQWLLPRFGAARRELLRCMRRGRLLLDDTAPMARLLAQLNADESLQVSVMLTMLWASSSNTMQSAGWLVAHIAAAREEPHTADEAYVWNAVVETLRLISSGMAVRLLLRPLSVGEWTLPAGDYLCISPWLNHRRGDVDAQRFRASRFQGAADKTAIFRGRQRALQTFGGGAYRCPGQVFALHELVTFAQMFFEQFCRVRLLSVNSQVPPCDDWRLVGVKRPLHDVAAELCWRTADPTGG</sequence>
<dbReference type="GO" id="GO:0016705">
    <property type="term" value="F:oxidoreductase activity, acting on paired donors, with incorporation or reduction of molecular oxygen"/>
    <property type="evidence" value="ECO:0007669"/>
    <property type="project" value="InterPro"/>
</dbReference>
<organism evidence="7 8">
    <name type="scientific">Cyanidium caldarium</name>
    <name type="common">Red alga</name>
    <dbReference type="NCBI Taxonomy" id="2771"/>
    <lineage>
        <taxon>Eukaryota</taxon>
        <taxon>Rhodophyta</taxon>
        <taxon>Bangiophyceae</taxon>
        <taxon>Cyanidiales</taxon>
        <taxon>Cyanidiaceae</taxon>
        <taxon>Cyanidium</taxon>
    </lineage>
</organism>
<dbReference type="SUPFAM" id="SSF48264">
    <property type="entry name" value="Cytochrome P450"/>
    <property type="match status" value="1"/>
</dbReference>
<keyword evidence="8" id="KW-1185">Reference proteome</keyword>
<dbReference type="GO" id="GO:0020037">
    <property type="term" value="F:heme binding"/>
    <property type="evidence" value="ECO:0007669"/>
    <property type="project" value="InterPro"/>
</dbReference>
<proteinExistence type="inferred from homology"/>
<evidence type="ECO:0000256" key="1">
    <source>
        <dbReference type="ARBA" id="ARBA00010617"/>
    </source>
</evidence>
<comment type="cofactor">
    <cofactor evidence="5">
        <name>heme</name>
        <dbReference type="ChEBI" id="CHEBI:30413"/>
    </cofactor>
</comment>
<evidence type="ECO:0008006" key="9">
    <source>
        <dbReference type="Google" id="ProtNLM"/>
    </source>
</evidence>
<dbReference type="InterPro" id="IPR002403">
    <property type="entry name" value="Cyt_P450_E_grp-IV"/>
</dbReference>
<dbReference type="GO" id="GO:0005506">
    <property type="term" value="F:iron ion binding"/>
    <property type="evidence" value="ECO:0007669"/>
    <property type="project" value="InterPro"/>
</dbReference>
<dbReference type="Proteomes" id="UP001301350">
    <property type="component" value="Unassembled WGS sequence"/>
</dbReference>
<dbReference type="AlphaFoldDB" id="A0AAV9IY23"/>
<feature type="chain" id="PRO_5044024095" description="Cytochrome P450" evidence="6">
    <location>
        <begin position="20"/>
        <end position="470"/>
    </location>
</feature>
<dbReference type="GO" id="GO:0008395">
    <property type="term" value="F:steroid hydroxylase activity"/>
    <property type="evidence" value="ECO:0007669"/>
    <property type="project" value="TreeGrafter"/>
</dbReference>
<dbReference type="PANTHER" id="PTHR24304:SF2">
    <property type="entry name" value="24-HYDROXYCHOLESTEROL 7-ALPHA-HYDROXYLASE"/>
    <property type="match status" value="1"/>
</dbReference>
<evidence type="ECO:0000256" key="2">
    <source>
        <dbReference type="ARBA" id="ARBA00022617"/>
    </source>
</evidence>
<keyword evidence="6" id="KW-0732">Signal</keyword>
<dbReference type="Gene3D" id="1.10.630.10">
    <property type="entry name" value="Cytochrome P450"/>
    <property type="match status" value="1"/>
</dbReference>
<dbReference type="PANTHER" id="PTHR24304">
    <property type="entry name" value="CYTOCHROME P450 FAMILY 7"/>
    <property type="match status" value="1"/>
</dbReference>
<keyword evidence="3 5" id="KW-0479">Metal-binding</keyword>
<feature type="binding site" description="axial binding residue" evidence="5">
    <location>
        <position position="405"/>
    </location>
    <ligand>
        <name>heme</name>
        <dbReference type="ChEBI" id="CHEBI:30413"/>
    </ligand>
    <ligandPart>
        <name>Fe</name>
        <dbReference type="ChEBI" id="CHEBI:18248"/>
    </ligandPart>
</feature>
<keyword evidence="4 5" id="KW-0408">Iron</keyword>
<dbReference type="EMBL" id="JANCYW010000010">
    <property type="protein sequence ID" value="KAK4537004.1"/>
    <property type="molecule type" value="Genomic_DNA"/>
</dbReference>
<comment type="caution">
    <text evidence="7">The sequence shown here is derived from an EMBL/GenBank/DDBJ whole genome shotgun (WGS) entry which is preliminary data.</text>
</comment>
<protein>
    <recommendedName>
        <fullName evidence="9">Cytochrome P450</fullName>
    </recommendedName>
</protein>
<reference evidence="7 8" key="1">
    <citation type="submission" date="2022-07" db="EMBL/GenBank/DDBJ databases">
        <title>Genome-wide signatures of adaptation to extreme environments.</title>
        <authorList>
            <person name="Cho C.H."/>
            <person name="Yoon H.S."/>
        </authorList>
    </citation>
    <scope>NUCLEOTIDE SEQUENCE [LARGE SCALE GENOMIC DNA]</scope>
    <source>
        <strain evidence="7 8">DBV 063 E5</strain>
    </source>
</reference>
<dbReference type="PRINTS" id="PR00465">
    <property type="entry name" value="EP450IV"/>
</dbReference>
<dbReference type="Pfam" id="PF00067">
    <property type="entry name" value="p450"/>
    <property type="match status" value="1"/>
</dbReference>
<evidence type="ECO:0000256" key="3">
    <source>
        <dbReference type="ARBA" id="ARBA00022723"/>
    </source>
</evidence>
<evidence type="ECO:0000313" key="7">
    <source>
        <dbReference type="EMBL" id="KAK4537004.1"/>
    </source>
</evidence>
<evidence type="ECO:0000313" key="8">
    <source>
        <dbReference type="Proteomes" id="UP001301350"/>
    </source>
</evidence>
<dbReference type="InterPro" id="IPR001128">
    <property type="entry name" value="Cyt_P450"/>
</dbReference>
<keyword evidence="2 5" id="KW-0349">Heme</keyword>
<dbReference type="InterPro" id="IPR036396">
    <property type="entry name" value="Cyt_P450_sf"/>
</dbReference>
<name>A0AAV9IY23_CYACA</name>
<evidence type="ECO:0000256" key="5">
    <source>
        <dbReference type="PIRSR" id="PIRSR602403-1"/>
    </source>
</evidence>
<evidence type="ECO:0000256" key="4">
    <source>
        <dbReference type="ARBA" id="ARBA00023004"/>
    </source>
</evidence>
<comment type="similarity">
    <text evidence="1">Belongs to the cytochrome P450 family.</text>
</comment>
<accession>A0AAV9IY23</accession>
<feature type="signal peptide" evidence="6">
    <location>
        <begin position="1"/>
        <end position="19"/>
    </location>
</feature>
<evidence type="ECO:0000256" key="6">
    <source>
        <dbReference type="SAM" id="SignalP"/>
    </source>
</evidence>
<dbReference type="InterPro" id="IPR050529">
    <property type="entry name" value="CYP450_sterol_14alpha_dmase"/>
</dbReference>
<gene>
    <name evidence="7" type="ORF">CDCA_CDCA10G3029</name>
</gene>